<keyword evidence="3" id="KW-1185">Reference proteome</keyword>
<reference evidence="1 3" key="1">
    <citation type="journal article" date="2011" name="Nature">
        <title>The Medicago genome provides insight into the evolution of rhizobial symbioses.</title>
        <authorList>
            <person name="Young N.D."/>
            <person name="Debelle F."/>
            <person name="Oldroyd G.E."/>
            <person name="Geurts R."/>
            <person name="Cannon S.B."/>
            <person name="Udvardi M.K."/>
            <person name="Benedito V.A."/>
            <person name="Mayer K.F."/>
            <person name="Gouzy J."/>
            <person name="Schoof H."/>
            <person name="Van de Peer Y."/>
            <person name="Proost S."/>
            <person name="Cook D.R."/>
            <person name="Meyers B.C."/>
            <person name="Spannagl M."/>
            <person name="Cheung F."/>
            <person name="De Mita S."/>
            <person name="Krishnakumar V."/>
            <person name="Gundlach H."/>
            <person name="Zhou S."/>
            <person name="Mudge J."/>
            <person name="Bharti A.K."/>
            <person name="Murray J.D."/>
            <person name="Naoumkina M.A."/>
            <person name="Rosen B."/>
            <person name="Silverstein K.A."/>
            <person name="Tang H."/>
            <person name="Rombauts S."/>
            <person name="Zhao P.X."/>
            <person name="Zhou P."/>
            <person name="Barbe V."/>
            <person name="Bardou P."/>
            <person name="Bechner M."/>
            <person name="Bellec A."/>
            <person name="Berger A."/>
            <person name="Berges H."/>
            <person name="Bidwell S."/>
            <person name="Bisseling T."/>
            <person name="Choisne N."/>
            <person name="Couloux A."/>
            <person name="Denny R."/>
            <person name="Deshpande S."/>
            <person name="Dai X."/>
            <person name="Doyle J.J."/>
            <person name="Dudez A.M."/>
            <person name="Farmer A.D."/>
            <person name="Fouteau S."/>
            <person name="Franken C."/>
            <person name="Gibelin C."/>
            <person name="Gish J."/>
            <person name="Goldstein S."/>
            <person name="Gonzalez A.J."/>
            <person name="Green P.J."/>
            <person name="Hallab A."/>
            <person name="Hartog M."/>
            <person name="Hua A."/>
            <person name="Humphray S.J."/>
            <person name="Jeong D.H."/>
            <person name="Jing Y."/>
            <person name="Jocker A."/>
            <person name="Kenton S.M."/>
            <person name="Kim D.J."/>
            <person name="Klee K."/>
            <person name="Lai H."/>
            <person name="Lang C."/>
            <person name="Lin S."/>
            <person name="Macmil S.L."/>
            <person name="Magdelenat G."/>
            <person name="Matthews L."/>
            <person name="McCorrison J."/>
            <person name="Monaghan E.L."/>
            <person name="Mun J.H."/>
            <person name="Najar F.Z."/>
            <person name="Nicholson C."/>
            <person name="Noirot C."/>
            <person name="O'Bleness M."/>
            <person name="Paule C.R."/>
            <person name="Poulain J."/>
            <person name="Prion F."/>
            <person name="Qin B."/>
            <person name="Qu C."/>
            <person name="Retzel E.F."/>
            <person name="Riddle C."/>
            <person name="Sallet E."/>
            <person name="Samain S."/>
            <person name="Samson N."/>
            <person name="Sanders I."/>
            <person name="Saurat O."/>
            <person name="Scarpelli C."/>
            <person name="Schiex T."/>
            <person name="Segurens B."/>
            <person name="Severin A.J."/>
            <person name="Sherrier D.J."/>
            <person name="Shi R."/>
            <person name="Sims S."/>
            <person name="Singer S.R."/>
            <person name="Sinharoy S."/>
            <person name="Sterck L."/>
            <person name="Viollet A."/>
            <person name="Wang B.B."/>
            <person name="Wang K."/>
            <person name="Wang M."/>
            <person name="Wang X."/>
            <person name="Warfsmann J."/>
            <person name="Weissenbach J."/>
            <person name="White D.D."/>
            <person name="White J.D."/>
            <person name="Wiley G.B."/>
            <person name="Wincker P."/>
            <person name="Xing Y."/>
            <person name="Yang L."/>
            <person name="Yao Z."/>
            <person name="Ying F."/>
            <person name="Zhai J."/>
            <person name="Zhou L."/>
            <person name="Zuber A."/>
            <person name="Denarie J."/>
            <person name="Dixon R.A."/>
            <person name="May G.D."/>
            <person name="Schwartz D.C."/>
            <person name="Rogers J."/>
            <person name="Quetier F."/>
            <person name="Town C.D."/>
            <person name="Roe B.A."/>
        </authorList>
    </citation>
    <scope>NUCLEOTIDE SEQUENCE [LARGE SCALE GENOMIC DNA]</scope>
    <source>
        <strain evidence="1">A17</strain>
        <strain evidence="2 3">cv. Jemalong A17</strain>
    </source>
</reference>
<organism evidence="1 3">
    <name type="scientific">Medicago truncatula</name>
    <name type="common">Barrel medic</name>
    <name type="synonym">Medicago tribuloides</name>
    <dbReference type="NCBI Taxonomy" id="3880"/>
    <lineage>
        <taxon>Eukaryota</taxon>
        <taxon>Viridiplantae</taxon>
        <taxon>Streptophyta</taxon>
        <taxon>Embryophyta</taxon>
        <taxon>Tracheophyta</taxon>
        <taxon>Spermatophyta</taxon>
        <taxon>Magnoliopsida</taxon>
        <taxon>eudicotyledons</taxon>
        <taxon>Gunneridae</taxon>
        <taxon>Pentapetalae</taxon>
        <taxon>rosids</taxon>
        <taxon>fabids</taxon>
        <taxon>Fabales</taxon>
        <taxon>Fabaceae</taxon>
        <taxon>Papilionoideae</taxon>
        <taxon>50 kb inversion clade</taxon>
        <taxon>NPAAA clade</taxon>
        <taxon>Hologalegina</taxon>
        <taxon>IRL clade</taxon>
        <taxon>Trifolieae</taxon>
        <taxon>Medicago</taxon>
    </lineage>
</organism>
<dbReference type="EMBL" id="KL403871">
    <property type="protein sequence ID" value="KEH15405.1"/>
    <property type="molecule type" value="Genomic_DNA"/>
</dbReference>
<dbReference type="HOGENOM" id="CLU_1637934_0_0_1"/>
<gene>
    <name evidence="1" type="ORF">MTR_1147s0010</name>
</gene>
<sequence>MHNFLVTFLKKVEDFSSSSLVMRQPKQLVFNKRLHYENLSMLSDFLVKHVLLKDTSLAKKYKGYAYNCLQTHDVLDVLGSSNSKLVELIQDVHIFAFDKDRLDGVEKHTLFPSLQVSLDTLQKLLDLKHILTQHVEDLKHQLPFLESVLESITQQEAQTLAF</sequence>
<name>A0A072TPD5_MEDTR</name>
<reference evidence="2" key="3">
    <citation type="submission" date="2015-06" db="UniProtKB">
        <authorList>
            <consortium name="EnsemblPlants"/>
        </authorList>
    </citation>
    <scope>IDENTIFICATION</scope>
    <source>
        <strain evidence="2">cv. Jemalong A17</strain>
    </source>
</reference>
<evidence type="ECO:0000313" key="3">
    <source>
        <dbReference type="Proteomes" id="UP000002051"/>
    </source>
</evidence>
<evidence type="ECO:0000313" key="2">
    <source>
        <dbReference type="EnsemblPlants" id="KEH15405"/>
    </source>
</evidence>
<dbReference type="EnsemblPlants" id="KEH15405">
    <property type="protein sequence ID" value="KEH15405"/>
    <property type="gene ID" value="MTR_1147s0010"/>
</dbReference>
<protein>
    <submittedName>
        <fullName evidence="1 2">Uncharacterized protein</fullName>
    </submittedName>
</protein>
<dbReference type="Proteomes" id="UP000002051">
    <property type="component" value="Unassembled WGS sequence"/>
</dbReference>
<accession>A0A072TPD5</accession>
<proteinExistence type="predicted"/>
<reference evidence="1 3" key="2">
    <citation type="journal article" date="2014" name="BMC Genomics">
        <title>An improved genome release (version Mt4.0) for the model legume Medicago truncatula.</title>
        <authorList>
            <person name="Tang H."/>
            <person name="Krishnakumar V."/>
            <person name="Bidwell S."/>
            <person name="Rosen B."/>
            <person name="Chan A."/>
            <person name="Zhou S."/>
            <person name="Gentzbittel L."/>
            <person name="Childs K.L."/>
            <person name="Yandell M."/>
            <person name="Gundlach H."/>
            <person name="Mayer K.F."/>
            <person name="Schwartz D.C."/>
            <person name="Town C.D."/>
        </authorList>
    </citation>
    <scope>GENOME REANNOTATION</scope>
    <source>
        <strain evidence="1">A17</strain>
        <strain evidence="2 3">cv. Jemalong A17</strain>
    </source>
</reference>
<evidence type="ECO:0000313" key="1">
    <source>
        <dbReference type="EMBL" id="KEH15405.1"/>
    </source>
</evidence>
<dbReference type="AlphaFoldDB" id="A0A072TPD5"/>